<gene>
    <name evidence="1" type="ORF">MRATA1EN22A_LOCUS22761</name>
</gene>
<accession>A0AC59ZTR3</accession>
<dbReference type="Proteomes" id="UP001162501">
    <property type="component" value="Chromosome 4"/>
</dbReference>
<reference evidence="1" key="1">
    <citation type="submission" date="2023-05" db="EMBL/GenBank/DDBJ databases">
        <authorList>
            <consortium name="ELIXIR-Norway"/>
        </authorList>
    </citation>
    <scope>NUCLEOTIDE SEQUENCE</scope>
</reference>
<reference evidence="1" key="2">
    <citation type="submission" date="2025-03" db="EMBL/GenBank/DDBJ databases">
        <authorList>
            <consortium name="ELIXIR-Norway"/>
            <consortium name="Elixir Norway"/>
        </authorList>
    </citation>
    <scope>NUCLEOTIDE SEQUENCE</scope>
</reference>
<organism evidence="1 2">
    <name type="scientific">Rangifer tarandus platyrhynchus</name>
    <name type="common">Svalbard reindeer</name>
    <dbReference type="NCBI Taxonomy" id="3082113"/>
    <lineage>
        <taxon>Eukaryota</taxon>
        <taxon>Metazoa</taxon>
        <taxon>Chordata</taxon>
        <taxon>Craniata</taxon>
        <taxon>Vertebrata</taxon>
        <taxon>Euteleostomi</taxon>
        <taxon>Mammalia</taxon>
        <taxon>Eutheria</taxon>
        <taxon>Laurasiatheria</taxon>
        <taxon>Artiodactyla</taxon>
        <taxon>Ruminantia</taxon>
        <taxon>Pecora</taxon>
        <taxon>Cervidae</taxon>
        <taxon>Odocoileinae</taxon>
        <taxon>Rangifer</taxon>
    </lineage>
</organism>
<name>A0AC59ZTR3_RANTA</name>
<dbReference type="EMBL" id="OX596088">
    <property type="protein sequence ID" value="CAN0507864.1"/>
    <property type="molecule type" value="Genomic_DNA"/>
</dbReference>
<evidence type="ECO:0000313" key="2">
    <source>
        <dbReference type="Proteomes" id="UP001162501"/>
    </source>
</evidence>
<sequence length="292" mass="32755">MATEDREMMEDRGAGESCPTFPKMAPDDPMSEGKPRASLEADTPKPESSYDYLEEMETCEDGGCPGPPKSLSSRAGPAATKGQAGDGPEPAELRSVPATAAPGTAVRERNAEMELEKARMEFELTRLRYLHEENERQRQHEEAMEHLQQQATPRLFSGGLQDLLLPRNQFAMFLHCFIFIHVIYVTKEMIFFLFSKHYLFCIVAILLCLIKTLWSYFQVPSRSLHHWAPPSLTCAPLPQSELAVRKGNQREFPNPRSPFDSLPSKSDGKALPLPPPLPPPSPLWVPEAEPRT</sequence>
<proteinExistence type="predicted"/>
<evidence type="ECO:0000313" key="1">
    <source>
        <dbReference type="EMBL" id="CAN0507864.1"/>
    </source>
</evidence>
<protein>
    <submittedName>
        <fullName evidence="1">Uncharacterized protein</fullName>
    </submittedName>
</protein>